<feature type="region of interest" description="Disordered" evidence="1">
    <location>
        <begin position="374"/>
        <end position="398"/>
    </location>
</feature>
<organism evidence="2">
    <name type="scientific">Heterosigma akashiwo</name>
    <name type="common">Chromophytic alga</name>
    <name type="synonym">Heterosigma carterae</name>
    <dbReference type="NCBI Taxonomy" id="2829"/>
    <lineage>
        <taxon>Eukaryota</taxon>
        <taxon>Sar</taxon>
        <taxon>Stramenopiles</taxon>
        <taxon>Ochrophyta</taxon>
        <taxon>Raphidophyceae</taxon>
        <taxon>Chattonellales</taxon>
        <taxon>Chattonellaceae</taxon>
        <taxon>Heterosigma</taxon>
    </lineage>
</organism>
<feature type="region of interest" description="Disordered" evidence="1">
    <location>
        <begin position="162"/>
        <end position="212"/>
    </location>
</feature>
<feature type="region of interest" description="Disordered" evidence="1">
    <location>
        <begin position="252"/>
        <end position="271"/>
    </location>
</feature>
<feature type="region of interest" description="Disordered" evidence="1">
    <location>
        <begin position="1"/>
        <end position="31"/>
    </location>
</feature>
<feature type="compositionally biased region" description="Polar residues" evidence="1">
    <location>
        <begin position="252"/>
        <end position="270"/>
    </location>
</feature>
<feature type="compositionally biased region" description="Polar residues" evidence="1">
    <location>
        <begin position="167"/>
        <end position="200"/>
    </location>
</feature>
<evidence type="ECO:0000313" key="2">
    <source>
        <dbReference type="EMBL" id="CAE0625072.1"/>
    </source>
</evidence>
<evidence type="ECO:0000256" key="1">
    <source>
        <dbReference type="SAM" id="MobiDB-lite"/>
    </source>
</evidence>
<proteinExistence type="predicted"/>
<protein>
    <submittedName>
        <fullName evidence="2">Uncharacterized protein</fullName>
    </submittedName>
</protein>
<reference evidence="2" key="1">
    <citation type="submission" date="2021-01" db="EMBL/GenBank/DDBJ databases">
        <authorList>
            <person name="Corre E."/>
            <person name="Pelletier E."/>
            <person name="Niang G."/>
            <person name="Scheremetjew M."/>
            <person name="Finn R."/>
            <person name="Kale V."/>
            <person name="Holt S."/>
            <person name="Cochrane G."/>
            <person name="Meng A."/>
            <person name="Brown T."/>
            <person name="Cohen L."/>
        </authorList>
    </citation>
    <scope>NUCLEOTIDE SEQUENCE</scope>
    <source>
        <strain evidence="2">CCMP3107</strain>
    </source>
</reference>
<dbReference type="EMBL" id="HBIU01009199">
    <property type="protein sequence ID" value="CAE0625072.1"/>
    <property type="molecule type" value="Transcribed_RNA"/>
</dbReference>
<sequence length="475" mass="51848">MTFVLPFSSPVSRQTSRRNSQSSYEYPTTRPISAQVIRDDRHLTMTNPQTNARPASAHVSRRTSHTLAAEDSAVPTPHGVLRTHQDLSLVETNPRHQQVSLQKHQVSSLHREDKEESCHDDSEASGLVCSEAAVLLSSCGDDCCNSKCLIPWQRGFTNLQGKKDFRSSQQQQVHPQAGQDSSKLSAASNRRTTAMKTQETSRGHHSRSKLVIPVENDTMVLPKKGAARPKSAGIYRGDLGNSLDGSIRRAATSTPLQSRRGASSHSQRGSLNMFRSRGSSMNISQSRTNSVATSSGGHERDYFDIVSRPRLFSAPNVGGGNQGKQFPAVSPRAGENVGIKQQQFSGREYLLEQGVHGKGVVAGTPVSNAASAIETRDVPGQLTQNEDSPGAEQRHDEREPALQHYARLEQPFPEGLARDESCLQLKEKKTVISGCANNQESLRQDHSKSSVLNTGRDISVASWASSSVMVERKNL</sequence>
<gene>
    <name evidence="2" type="ORF">HAKA00212_LOCUS3740</name>
</gene>
<accession>A0A7S3XM73</accession>
<name>A0A7S3XM73_HETAK</name>
<feature type="compositionally biased region" description="Low complexity" evidence="1">
    <location>
        <begin position="12"/>
        <end position="23"/>
    </location>
</feature>
<dbReference type="AlphaFoldDB" id="A0A7S3XM73"/>